<feature type="transmembrane region" description="Helical" evidence="1">
    <location>
        <begin position="258"/>
        <end position="283"/>
    </location>
</feature>
<organism evidence="3 4">
    <name type="scientific">Steinernema hermaphroditum</name>
    <dbReference type="NCBI Taxonomy" id="289476"/>
    <lineage>
        <taxon>Eukaryota</taxon>
        <taxon>Metazoa</taxon>
        <taxon>Ecdysozoa</taxon>
        <taxon>Nematoda</taxon>
        <taxon>Chromadorea</taxon>
        <taxon>Rhabditida</taxon>
        <taxon>Tylenchina</taxon>
        <taxon>Panagrolaimomorpha</taxon>
        <taxon>Strongyloidoidea</taxon>
        <taxon>Steinernematidae</taxon>
        <taxon>Steinernema</taxon>
    </lineage>
</organism>
<feature type="transmembrane region" description="Helical" evidence="1">
    <location>
        <begin position="304"/>
        <end position="321"/>
    </location>
</feature>
<evidence type="ECO:0000313" key="4">
    <source>
        <dbReference type="Proteomes" id="UP001175271"/>
    </source>
</evidence>
<dbReference type="Proteomes" id="UP001175271">
    <property type="component" value="Unassembled WGS sequence"/>
</dbReference>
<keyword evidence="1" id="KW-0812">Transmembrane</keyword>
<evidence type="ECO:0000256" key="1">
    <source>
        <dbReference type="SAM" id="Phobius"/>
    </source>
</evidence>
<feature type="chain" id="PRO_5041388503" description="PDZ domain-containing protein" evidence="2">
    <location>
        <begin position="24"/>
        <end position="505"/>
    </location>
</feature>
<reference evidence="3" key="1">
    <citation type="submission" date="2023-06" db="EMBL/GenBank/DDBJ databases">
        <title>Genomic analysis of the entomopathogenic nematode Steinernema hermaphroditum.</title>
        <authorList>
            <person name="Schwarz E.M."/>
            <person name="Heppert J.K."/>
            <person name="Baniya A."/>
            <person name="Schwartz H.T."/>
            <person name="Tan C.-H."/>
            <person name="Antoshechkin I."/>
            <person name="Sternberg P.W."/>
            <person name="Goodrich-Blair H."/>
            <person name="Dillman A.R."/>
        </authorList>
    </citation>
    <scope>NUCLEOTIDE SEQUENCE</scope>
    <source>
        <strain evidence="3">PS9179</strain>
        <tissue evidence="3">Whole animal</tissue>
    </source>
</reference>
<gene>
    <name evidence="3" type="ORF">QR680_018820</name>
</gene>
<evidence type="ECO:0008006" key="5">
    <source>
        <dbReference type="Google" id="ProtNLM"/>
    </source>
</evidence>
<name>A0AA39HJ38_9BILA</name>
<dbReference type="AlphaFoldDB" id="A0AA39HJ38"/>
<comment type="caution">
    <text evidence="3">The sequence shown here is derived from an EMBL/GenBank/DDBJ whole genome shotgun (WGS) entry which is preliminary data.</text>
</comment>
<proteinExistence type="predicted"/>
<keyword evidence="4" id="KW-1185">Reference proteome</keyword>
<keyword evidence="2" id="KW-0732">Signal</keyword>
<keyword evidence="1" id="KW-0472">Membrane</keyword>
<evidence type="ECO:0000313" key="3">
    <source>
        <dbReference type="EMBL" id="KAK0406806.1"/>
    </source>
</evidence>
<sequence length="505" mass="56901">MKWLLSCFLTILLLFEGAMSSNAGPVRLIPLQYWKGTPVQPTEADSCSQEVTPKSGQETLSIYFNLFKGERGYGTLGREETLKKQAAECLRPEKLANFKLNDAELQFTFPLSQDARCVMWFVLAMRRSGLRYTLDTKTKTFNISLHVSTKGKGCAAHALPTSGDKFRFCIVKKCDSENGIPFISEQHVIHDSRAITPNTNPILNDFCDLECRYESYQIKEAANGAQIVVKPKKGYTTLVTNPPGTTEDVQRAGTGQSWYQVATVVCVVFLLAAIIISVAILLFMNRKILPMMTRLIEHEEERQVRMQIVVLLGSFFLINFGRTVTSLFDETNFDYKVLEFQGPEEDLTLKVTRDRKIFAGVQREESNFQELHTGDRILTLNDNPVHGKSGKDKILDAIESEGLVKIEVKRPITEAADLLVMKEMYPEMKRVSPAPLRRDACEIGKRQSAKPVAKAEKSILKQRGSRSSFQVTFVENVKVCNIPTDFMCKGRKKKSPEEEEKTVAA</sequence>
<accession>A0AA39HJ38</accession>
<dbReference type="EMBL" id="JAUCMV010000004">
    <property type="protein sequence ID" value="KAK0406806.1"/>
    <property type="molecule type" value="Genomic_DNA"/>
</dbReference>
<feature type="signal peptide" evidence="2">
    <location>
        <begin position="1"/>
        <end position="23"/>
    </location>
</feature>
<evidence type="ECO:0000256" key="2">
    <source>
        <dbReference type="SAM" id="SignalP"/>
    </source>
</evidence>
<protein>
    <recommendedName>
        <fullName evidence="5">PDZ domain-containing protein</fullName>
    </recommendedName>
</protein>
<keyword evidence="1" id="KW-1133">Transmembrane helix</keyword>